<dbReference type="KEGG" id="nfl:COO91_09359"/>
<geneLocation type="plasmid" evidence="5">
    <name>pnfsy04</name>
</geneLocation>
<proteinExistence type="predicted"/>
<evidence type="ECO:0000259" key="1">
    <source>
        <dbReference type="Pfam" id="PF13358"/>
    </source>
</evidence>
<protein>
    <submittedName>
        <fullName evidence="3">Transposase</fullName>
    </submittedName>
</protein>
<dbReference type="AlphaFoldDB" id="A0A2K8T600"/>
<evidence type="ECO:0000313" key="2">
    <source>
        <dbReference type="EMBL" id="AUB42926.1"/>
    </source>
</evidence>
<dbReference type="OrthoDB" id="427021at2"/>
<dbReference type="PANTHER" id="PTHR46564">
    <property type="entry name" value="TRANSPOSASE"/>
    <property type="match status" value="1"/>
</dbReference>
<dbReference type="Proteomes" id="UP000232003">
    <property type="component" value="Plasmid pNFSY03"/>
</dbReference>
<keyword evidence="3" id="KW-0614">Plasmid</keyword>
<sequence>MHASEKYTERVQKLRAEYWTTIGEVNLADLVFIDEAGVNIAMTRRFARSPQGTRAYGDRPDGRGKNVTMIGAMSTEGIIAAMTFTGGTNRSAFETYVTQVLVPNLWPGATVVMDNFSSHKVTGIKEAIEAVGARLVYLSPYSPDFSPIENCWSKVKEFLRSQAARTYEELDQAITNALDTVTKKDIIGWFTHCCYYIAPN</sequence>
<dbReference type="EMBL" id="CP024785">
    <property type="protein sequence ID" value="AUB42926.1"/>
    <property type="molecule type" value="Genomic_DNA"/>
</dbReference>
<geneLocation type="plasmid" evidence="3">
    <name>pNFSY03</name>
</geneLocation>
<evidence type="ECO:0000313" key="4">
    <source>
        <dbReference type="EMBL" id="AUB43188.1"/>
    </source>
</evidence>
<dbReference type="EMBL" id="CP024788">
    <property type="protein sequence ID" value="AUB43136.1"/>
    <property type="molecule type" value="Genomic_DNA"/>
</dbReference>
<dbReference type="Pfam" id="PF13358">
    <property type="entry name" value="DDE_3"/>
    <property type="match status" value="1"/>
</dbReference>
<dbReference type="GO" id="GO:0003676">
    <property type="term" value="F:nucleic acid binding"/>
    <property type="evidence" value="ECO:0007669"/>
    <property type="project" value="InterPro"/>
</dbReference>
<dbReference type="EMBL" id="CP024789">
    <property type="protein sequence ID" value="AUB43188.1"/>
    <property type="molecule type" value="Genomic_DNA"/>
</dbReference>
<dbReference type="RefSeq" id="WP_100902788.1">
    <property type="nucleotide sequence ID" value="NZ_CAWNNC010000001.1"/>
</dbReference>
<organism evidence="3 5">
    <name type="scientific">Nostoc flagelliforme CCNUN1</name>
    <dbReference type="NCBI Taxonomy" id="2038116"/>
    <lineage>
        <taxon>Bacteria</taxon>
        <taxon>Bacillati</taxon>
        <taxon>Cyanobacteriota</taxon>
        <taxon>Cyanophyceae</taxon>
        <taxon>Nostocales</taxon>
        <taxon>Nostocaceae</taxon>
        <taxon>Nostoc</taxon>
    </lineage>
</organism>
<dbReference type="InterPro" id="IPR036397">
    <property type="entry name" value="RNaseH_sf"/>
</dbReference>
<evidence type="ECO:0000313" key="5">
    <source>
        <dbReference type="Proteomes" id="UP000232003"/>
    </source>
</evidence>
<dbReference type="KEGG" id="nfl:COO91_09297"/>
<accession>A0A2K8T600</accession>
<geneLocation type="plasmid" evidence="5">
    <name>pnfsy03</name>
</geneLocation>
<geneLocation type="plasmid" evidence="4">
    <name>pNFSY04</name>
</geneLocation>
<name>A0A2K8T600_9NOSO</name>
<dbReference type="NCBIfam" id="NF033545">
    <property type="entry name" value="transpos_IS630"/>
    <property type="match status" value="1"/>
</dbReference>
<feature type="domain" description="Tc1-like transposase DDE" evidence="1">
    <location>
        <begin position="29"/>
        <end position="170"/>
    </location>
</feature>
<dbReference type="Proteomes" id="UP000232003">
    <property type="component" value="Chromosome"/>
</dbReference>
<dbReference type="Proteomes" id="UP000232003">
    <property type="component" value="Plasmid pNFSY04"/>
</dbReference>
<reference evidence="3 5" key="1">
    <citation type="submission" date="2017-11" db="EMBL/GenBank/DDBJ databases">
        <title>Complete genome of a free-living desiccation-tolerant cyanobacterium and its photosynthetic adaptation to extreme terrestrial habitat.</title>
        <authorList>
            <person name="Shang J."/>
        </authorList>
    </citation>
    <scope>NUCLEOTIDE SEQUENCE [LARGE SCALE GENOMIC DNA]</scope>
    <source>
        <strain evidence="3 5">CCNUN1</strain>
        <plasmid evidence="3">pNFSY03</plasmid>
        <plasmid evidence="5">pnfsy03</plasmid>
        <plasmid evidence="5">pnfsy04</plasmid>
        <plasmid evidence="4">pNFSY04</plasmid>
    </source>
</reference>
<keyword evidence="5" id="KW-1185">Reference proteome</keyword>
<dbReference type="KEGG" id="nfl:COO91_09077"/>
<dbReference type="InterPro" id="IPR038717">
    <property type="entry name" value="Tc1-like_DDE_dom"/>
</dbReference>
<gene>
    <name evidence="2" type="ORF">COO91_09077</name>
    <name evidence="3" type="ORF">COO91_09297</name>
    <name evidence="4" type="ORF">COO91_09359</name>
</gene>
<dbReference type="Gene3D" id="3.30.420.10">
    <property type="entry name" value="Ribonuclease H-like superfamily/Ribonuclease H"/>
    <property type="match status" value="1"/>
</dbReference>
<dbReference type="InterPro" id="IPR047655">
    <property type="entry name" value="Transpos_IS630-like"/>
</dbReference>
<dbReference type="PANTHER" id="PTHR46564:SF1">
    <property type="entry name" value="TRANSPOSASE"/>
    <property type="match status" value="1"/>
</dbReference>
<evidence type="ECO:0000313" key="3">
    <source>
        <dbReference type="EMBL" id="AUB43136.1"/>
    </source>
</evidence>